<accession>A0ABT6F833</accession>
<dbReference type="PANTHER" id="PTHR11461:SF211">
    <property type="entry name" value="GH10112P-RELATED"/>
    <property type="match status" value="1"/>
</dbReference>
<comment type="similarity">
    <text evidence="1">Belongs to the serpin family.</text>
</comment>
<feature type="domain" description="Serpin" evidence="3">
    <location>
        <begin position="46"/>
        <end position="416"/>
    </location>
</feature>
<evidence type="ECO:0000256" key="1">
    <source>
        <dbReference type="RuleBase" id="RU000411"/>
    </source>
</evidence>
<gene>
    <name evidence="4" type="ORF">PZE19_07770</name>
</gene>
<dbReference type="Gene3D" id="3.30.497.10">
    <property type="entry name" value="Antithrombin, subunit I, domain 2"/>
    <property type="match status" value="1"/>
</dbReference>
<dbReference type="RefSeq" id="WP_277860012.1">
    <property type="nucleotide sequence ID" value="NZ_JARRAG010000001.1"/>
</dbReference>
<feature type="signal peptide" evidence="2">
    <location>
        <begin position="1"/>
        <end position="24"/>
    </location>
</feature>
<dbReference type="EMBL" id="JARRAG010000001">
    <property type="protein sequence ID" value="MDG3003662.1"/>
    <property type="molecule type" value="Genomic_DNA"/>
</dbReference>
<dbReference type="InterPro" id="IPR023795">
    <property type="entry name" value="Serpin_CS"/>
</dbReference>
<dbReference type="PROSITE" id="PS00284">
    <property type="entry name" value="SERPIN"/>
    <property type="match status" value="1"/>
</dbReference>
<comment type="caution">
    <text evidence="4">The sequence shown here is derived from an EMBL/GenBank/DDBJ whole genome shotgun (WGS) entry which is preliminary data.</text>
</comment>
<dbReference type="SMART" id="SM00093">
    <property type="entry name" value="SERPIN"/>
    <property type="match status" value="1"/>
</dbReference>
<proteinExistence type="inferred from homology"/>
<evidence type="ECO:0000256" key="2">
    <source>
        <dbReference type="SAM" id="SignalP"/>
    </source>
</evidence>
<feature type="chain" id="PRO_5045683011" evidence="2">
    <location>
        <begin position="25"/>
        <end position="416"/>
    </location>
</feature>
<keyword evidence="2" id="KW-0732">Signal</keyword>
<protein>
    <submittedName>
        <fullName evidence="4">Serpin family protein</fullName>
    </submittedName>
</protein>
<keyword evidence="5" id="KW-1185">Reference proteome</keyword>
<dbReference type="InterPro" id="IPR000215">
    <property type="entry name" value="Serpin_fam"/>
</dbReference>
<dbReference type="CDD" id="cd19590">
    <property type="entry name" value="serpin_thermopin-like"/>
    <property type="match status" value="1"/>
</dbReference>
<dbReference type="InterPro" id="IPR042178">
    <property type="entry name" value="Serpin_sf_1"/>
</dbReference>
<dbReference type="PANTHER" id="PTHR11461">
    <property type="entry name" value="SERINE PROTEASE INHIBITOR, SERPIN"/>
    <property type="match status" value="1"/>
</dbReference>
<dbReference type="Proteomes" id="UP001216907">
    <property type="component" value="Unassembled WGS sequence"/>
</dbReference>
<organism evidence="4 5">
    <name type="scientific">Paludisphaera mucosa</name>
    <dbReference type="NCBI Taxonomy" id="3030827"/>
    <lineage>
        <taxon>Bacteria</taxon>
        <taxon>Pseudomonadati</taxon>
        <taxon>Planctomycetota</taxon>
        <taxon>Planctomycetia</taxon>
        <taxon>Isosphaerales</taxon>
        <taxon>Isosphaeraceae</taxon>
        <taxon>Paludisphaera</taxon>
    </lineage>
</organism>
<evidence type="ECO:0000259" key="3">
    <source>
        <dbReference type="SMART" id="SM00093"/>
    </source>
</evidence>
<sequence>MRIVSGGVAAFAAIALGVMGGAMAAAEPPPPAADPQVVAGVSQFTVDLYNALAGGSGNVFCSPLNVATAIEMTAAGAKGRTAEQIARTLHLDRLGDAAHDGLGDLVAAVRGALKPVAGGEGEAESSGLWAANAGWFDEREKILPDYVARLERSYHARPQLVDFGGSPDAARETINRWVADQTRDKIQDLLKPDHIRPGTSFVLTSAIYFKGVWTFPFDARATTDDTFKTADGPVPVRMMNQAVSRLPYFEDENVQAVALPYKDGSLSMLVVLPRRADGLTAVERSLDAEAVQAWATGMRPSRVRLSLPRFRSTAEFDLKEVLSRLGMPDAFDAARADFSGITGSRDVFISAVVHKAFVEVEEKGTEAAAATAVVGVRSSAMAPPKEVVFRADRPFLYLIRDMKSGAILFIGRLSRP</sequence>
<dbReference type="InterPro" id="IPR036186">
    <property type="entry name" value="Serpin_sf"/>
</dbReference>
<dbReference type="Gene3D" id="2.30.39.10">
    <property type="entry name" value="Alpha-1-antitrypsin, domain 1"/>
    <property type="match status" value="1"/>
</dbReference>
<evidence type="ECO:0000313" key="5">
    <source>
        <dbReference type="Proteomes" id="UP001216907"/>
    </source>
</evidence>
<name>A0ABT6F833_9BACT</name>
<dbReference type="InterPro" id="IPR023796">
    <property type="entry name" value="Serpin_dom"/>
</dbReference>
<dbReference type="InterPro" id="IPR042185">
    <property type="entry name" value="Serpin_sf_2"/>
</dbReference>
<dbReference type="Pfam" id="PF00079">
    <property type="entry name" value="Serpin"/>
    <property type="match status" value="1"/>
</dbReference>
<dbReference type="SUPFAM" id="SSF56574">
    <property type="entry name" value="Serpins"/>
    <property type="match status" value="1"/>
</dbReference>
<evidence type="ECO:0000313" key="4">
    <source>
        <dbReference type="EMBL" id="MDG3003662.1"/>
    </source>
</evidence>
<reference evidence="4 5" key="1">
    <citation type="submission" date="2023-03" db="EMBL/GenBank/DDBJ databases">
        <title>Paludisphaera mucosa sp. nov. a novel planctomycete from northern fen.</title>
        <authorList>
            <person name="Ivanova A."/>
        </authorList>
    </citation>
    <scope>NUCLEOTIDE SEQUENCE [LARGE SCALE GENOMIC DNA]</scope>
    <source>
        <strain evidence="4 5">Pla2</strain>
    </source>
</reference>